<dbReference type="PROSITE" id="PS50835">
    <property type="entry name" value="IG_LIKE"/>
    <property type="match status" value="1"/>
</dbReference>
<dbReference type="STRING" id="6832.A0A553PKS1"/>
<dbReference type="Proteomes" id="UP000318571">
    <property type="component" value="Chromosome 11"/>
</dbReference>
<evidence type="ECO:0000313" key="3">
    <source>
        <dbReference type="EMBL" id="TRY78287.1"/>
    </source>
</evidence>
<keyword evidence="1" id="KW-0812">Transmembrane</keyword>
<evidence type="ECO:0000256" key="1">
    <source>
        <dbReference type="SAM" id="Phobius"/>
    </source>
</evidence>
<feature type="transmembrane region" description="Helical" evidence="1">
    <location>
        <begin position="239"/>
        <end position="258"/>
    </location>
</feature>
<evidence type="ECO:0000259" key="2">
    <source>
        <dbReference type="PROSITE" id="PS50835"/>
    </source>
</evidence>
<dbReference type="FunFam" id="2.60.40.10:FF:000437">
    <property type="entry name" value="Beat-IIIc, isoform A"/>
    <property type="match status" value="1"/>
</dbReference>
<name>A0A553PKS1_TIGCA</name>
<dbReference type="AlphaFoldDB" id="A0A553PKS1"/>
<keyword evidence="1" id="KW-1133">Transmembrane helix</keyword>
<dbReference type="EMBL" id="VCGU01000003">
    <property type="protein sequence ID" value="TRY78287.1"/>
    <property type="molecule type" value="Genomic_DNA"/>
</dbReference>
<proteinExistence type="predicted"/>
<feature type="transmembrane region" description="Helical" evidence="1">
    <location>
        <begin position="140"/>
        <end position="161"/>
    </location>
</feature>
<keyword evidence="4" id="KW-1185">Reference proteome</keyword>
<dbReference type="Gene3D" id="2.60.40.10">
    <property type="entry name" value="Immunoglobulins"/>
    <property type="match status" value="2"/>
</dbReference>
<reference evidence="3 4" key="1">
    <citation type="journal article" date="2018" name="Nat. Ecol. Evol.">
        <title>Genomic signatures of mitonuclear coevolution across populations of Tigriopus californicus.</title>
        <authorList>
            <person name="Barreto F.S."/>
            <person name="Watson E.T."/>
            <person name="Lima T.G."/>
            <person name="Willett C.S."/>
            <person name="Edmands S."/>
            <person name="Li W."/>
            <person name="Burton R.S."/>
        </authorList>
    </citation>
    <scope>NUCLEOTIDE SEQUENCE [LARGE SCALE GENOMIC DNA]</scope>
    <source>
        <strain evidence="3 4">San Diego</strain>
    </source>
</reference>
<protein>
    <recommendedName>
        <fullName evidence="2">Ig-like domain-containing protein</fullName>
    </recommendedName>
</protein>
<sequence length="665" mass="76031">MLFIRSFDMNSTRAAYQNIASNPNYQVWGIFLVFLTQVVGNLLLTTITWYELHENKLQRTLVNVFYGILSLSFLLINIQVGLQNVIMDLFSPFRSEVCIALNLCLQFQLFVALMTLNEITILRYLYVYWFKSVGCLNEVFFVRFFLTLNAVLGVHISAYSFHNMGWIQTNAMYGRCTHLDPIELRQNVKYPAIPALVPRYSMIASGCLHLVISVRILMSEFFQKQQNRGTAKTKHLWNLVFSVASKVILFLSTIPNMIRMELTVEELQKAPSFVKVEQFCPIVAMSVVWPIMYIIKRPKESLRATRKAFCETFEKADSAGVGTTLGRKSYLPSHGPISYVSTDRISIRFSPKPLCPNMFNHFNRSKADLLGLFPNDNERPRSHRLTGWRSKFHRTDCVRLVRLTVPSHKFIGDKAILDCLYDLENEQLYSVKWYKDGNEFYRYIPGDIDQTVTIFRLPGVRVDPRHSNKNQVMVRNLNLQSAGQYRCEVSAEAPLFNTVSRSSRMDVVVLPRKGPRISGGSHTYHVGDRVHVNCTSERSKPAATLHWYINNAPAPDYFLHPYPSIQHEDGLETAILGLEFQVTPKSFPENELSISLRCSSSISTVNSEAQTTETHHQKSSVHFSYGSLFASGWSIWPSGWLVVISILFQICIQPTTTAITSMNYP</sequence>
<evidence type="ECO:0000313" key="4">
    <source>
        <dbReference type="Proteomes" id="UP000318571"/>
    </source>
</evidence>
<comment type="caution">
    <text evidence="3">The sequence shown here is derived from an EMBL/GenBank/DDBJ whole genome shotgun (WGS) entry which is preliminary data.</text>
</comment>
<feature type="transmembrane region" description="Helical" evidence="1">
    <location>
        <begin position="107"/>
        <end position="128"/>
    </location>
</feature>
<dbReference type="InterPro" id="IPR007110">
    <property type="entry name" value="Ig-like_dom"/>
</dbReference>
<keyword evidence="1" id="KW-0472">Membrane</keyword>
<dbReference type="InterPro" id="IPR013783">
    <property type="entry name" value="Ig-like_fold"/>
</dbReference>
<dbReference type="InterPro" id="IPR036179">
    <property type="entry name" value="Ig-like_dom_sf"/>
</dbReference>
<feature type="transmembrane region" description="Helical" evidence="1">
    <location>
        <begin position="27"/>
        <end position="52"/>
    </location>
</feature>
<feature type="transmembrane region" description="Helical" evidence="1">
    <location>
        <begin position="200"/>
        <end position="218"/>
    </location>
</feature>
<dbReference type="PANTHER" id="PTHR21261">
    <property type="entry name" value="BEAT PROTEIN"/>
    <property type="match status" value="1"/>
</dbReference>
<organism evidence="3 4">
    <name type="scientific">Tigriopus californicus</name>
    <name type="common">Marine copepod</name>
    <dbReference type="NCBI Taxonomy" id="6832"/>
    <lineage>
        <taxon>Eukaryota</taxon>
        <taxon>Metazoa</taxon>
        <taxon>Ecdysozoa</taxon>
        <taxon>Arthropoda</taxon>
        <taxon>Crustacea</taxon>
        <taxon>Multicrustacea</taxon>
        <taxon>Hexanauplia</taxon>
        <taxon>Copepoda</taxon>
        <taxon>Harpacticoida</taxon>
        <taxon>Harpacticidae</taxon>
        <taxon>Tigriopus</taxon>
    </lineage>
</organism>
<accession>A0A553PKS1</accession>
<gene>
    <name evidence="3" type="ORF">TCAL_12422</name>
</gene>
<feature type="transmembrane region" description="Helical" evidence="1">
    <location>
        <begin position="64"/>
        <end position="87"/>
    </location>
</feature>
<feature type="domain" description="Ig-like" evidence="2">
    <location>
        <begin position="412"/>
        <end position="500"/>
    </location>
</feature>
<dbReference type="PANTHER" id="PTHR21261:SF14">
    <property type="entry name" value="BEATEN PATH IV, ISOFORM B"/>
    <property type="match status" value="1"/>
</dbReference>
<dbReference type="SUPFAM" id="SSF48726">
    <property type="entry name" value="Immunoglobulin"/>
    <property type="match status" value="2"/>
</dbReference>